<reference evidence="1 2" key="1">
    <citation type="submission" date="2014-04" db="EMBL/GenBank/DDBJ databases">
        <title>A new species of microsporidia sheds light on the evolution of extreme parasitism.</title>
        <authorList>
            <person name="Haag K.L."/>
            <person name="James T.Y."/>
            <person name="Larsson R."/>
            <person name="Schaer T.M."/>
            <person name="Refardt D."/>
            <person name="Pombert J.-F."/>
            <person name="Ebert D."/>
        </authorList>
    </citation>
    <scope>NUCLEOTIDE SEQUENCE [LARGE SCALE GENOMIC DNA]</scope>
    <source>
        <strain evidence="1 2">UGP3</strain>
        <tissue evidence="1">Spores</tissue>
    </source>
</reference>
<dbReference type="VEuPathDB" id="MicrosporidiaDB:DI09_56p50"/>
<dbReference type="HOGENOM" id="CLU_1366548_0_0_1"/>
<comment type="caution">
    <text evidence="1">The sequence shown here is derived from an EMBL/GenBank/DDBJ whole genome shotgun (WGS) entry which is preliminary data.</text>
</comment>
<dbReference type="EMBL" id="JMKJ01000521">
    <property type="protein sequence ID" value="KGG50767.1"/>
    <property type="molecule type" value="Genomic_DNA"/>
</dbReference>
<protein>
    <submittedName>
        <fullName evidence="1">Uncharacterized protein</fullName>
    </submittedName>
</protein>
<dbReference type="AlphaFoldDB" id="A0A098VNW7"/>
<proteinExistence type="predicted"/>
<dbReference type="RefSeq" id="XP_013237211.1">
    <property type="nucleotide sequence ID" value="XM_013381757.1"/>
</dbReference>
<evidence type="ECO:0000313" key="2">
    <source>
        <dbReference type="Proteomes" id="UP000029725"/>
    </source>
</evidence>
<dbReference type="Proteomes" id="UP000029725">
    <property type="component" value="Unassembled WGS sequence"/>
</dbReference>
<gene>
    <name evidence="1" type="ORF">DI09_56p50</name>
</gene>
<accession>A0A098VNW7</accession>
<sequence length="200" mass="22795">MPVHAFDLRIAVQREKWLDLGASEGVNEMISLDGSRILEDQMVMALCESVTDDRYFAKTSKIKQNAIKVKKRRHIAGDIRSVRRSSIWYLLIPTRGACFTTHQNTLNELWILRGACNGFKFKLEHLQSTDSYGQPIRFFIKTASSTRLGCAQSQLNENKFEAIGDTYHISTKSKEYAEKHVSFGVPFLTDNEMQAAKTKD</sequence>
<organism evidence="1 2">
    <name type="scientific">Mitosporidium daphniae</name>
    <dbReference type="NCBI Taxonomy" id="1485682"/>
    <lineage>
        <taxon>Eukaryota</taxon>
        <taxon>Fungi</taxon>
        <taxon>Fungi incertae sedis</taxon>
        <taxon>Microsporidia</taxon>
        <taxon>Mitosporidium</taxon>
    </lineage>
</organism>
<keyword evidence="2" id="KW-1185">Reference proteome</keyword>
<name>A0A098VNW7_9MICR</name>
<dbReference type="GeneID" id="25260346"/>
<evidence type="ECO:0000313" key="1">
    <source>
        <dbReference type="EMBL" id="KGG50767.1"/>
    </source>
</evidence>